<dbReference type="AlphaFoldDB" id="A0A1G6NTI0"/>
<dbReference type="Proteomes" id="UP000324896">
    <property type="component" value="Unassembled WGS sequence"/>
</dbReference>
<evidence type="ECO:0000313" key="8">
    <source>
        <dbReference type="Proteomes" id="UP000198612"/>
    </source>
</evidence>
<evidence type="ECO:0000313" key="14">
    <source>
        <dbReference type="Proteomes" id="UP000324896"/>
    </source>
</evidence>
<dbReference type="NCBIfam" id="NF040898">
    <property type="entry name" value="CC_mini_metal"/>
    <property type="match status" value="1"/>
</dbReference>
<reference evidence="8 10" key="1">
    <citation type="submission" date="2016-10" db="EMBL/GenBank/DDBJ databases">
        <authorList>
            <person name="Varghese N."/>
            <person name="Submissions S."/>
        </authorList>
    </citation>
    <scope>NUCLEOTIDE SEQUENCE [LARGE SCALE GENOMIC DNA]</scope>
    <source>
        <strain evidence="2 14">WG10</strain>
        <strain evidence="3 10">WG2</strain>
        <strain evidence="5 8">WG5</strain>
    </source>
</reference>
<evidence type="ECO:0000313" key="9">
    <source>
        <dbReference type="Proteomes" id="UP000198945"/>
    </source>
</evidence>
<dbReference type="Proteomes" id="UP000295758">
    <property type="component" value="Unassembled WGS sequence"/>
</dbReference>
<proteinExistence type="predicted"/>
<organism evidence="2 14">
    <name type="scientific">Halanaerobium congolense</name>
    <dbReference type="NCBI Taxonomy" id="54121"/>
    <lineage>
        <taxon>Bacteria</taxon>
        <taxon>Bacillati</taxon>
        <taxon>Bacillota</taxon>
        <taxon>Clostridia</taxon>
        <taxon>Halanaerobiales</taxon>
        <taxon>Halanaerobiaceae</taxon>
        <taxon>Halanaerobium</taxon>
    </lineage>
</organism>
<evidence type="ECO:0000313" key="3">
    <source>
        <dbReference type="EMBL" id="SDF52599.1"/>
    </source>
</evidence>
<evidence type="ECO:0000313" key="11">
    <source>
        <dbReference type="Proteomes" id="UP000247389"/>
    </source>
</evidence>
<sequence>MVQDKSKKNWWQKFVNKLASANEKQYGDDVPDCCGDGKTKKENKK</sequence>
<reference evidence="4 9" key="2">
    <citation type="submission" date="2016-10" db="EMBL/GenBank/DDBJ databases">
        <authorList>
            <person name="de Groot N.N."/>
        </authorList>
    </citation>
    <scope>NUCLEOTIDE SEQUENCE [LARGE SCALE GENOMIC DNA]</scope>
    <source>
        <strain evidence="4 9">WG7</strain>
    </source>
</reference>
<dbReference type="EMBL" id="SOEF01000014">
    <property type="protein sequence ID" value="TDX43762.1"/>
    <property type="molecule type" value="Genomic_DNA"/>
</dbReference>
<reference evidence="7 12" key="4">
    <citation type="submission" date="2019-03" db="EMBL/GenBank/DDBJ databases">
        <title>Subsurface microbial communities from deep shales in Ohio and West Virginia, USA.</title>
        <authorList>
            <person name="Wrighton K."/>
        </authorList>
    </citation>
    <scope>NUCLEOTIDE SEQUENCE [LARGE SCALE GENOMIC DNA]</scope>
    <source>
        <strain evidence="7 12">DSMZ 11287</strain>
        <strain evidence="1 11">MSL28</strain>
    </source>
</reference>
<evidence type="ECO:0000313" key="5">
    <source>
        <dbReference type="EMBL" id="SES97260.1"/>
    </source>
</evidence>
<dbReference type="EMBL" id="QICM01000023">
    <property type="protein sequence ID" value="PXV63485.1"/>
    <property type="molecule type" value="Genomic_DNA"/>
</dbReference>
<dbReference type="EMBL" id="FOHG01000014">
    <property type="protein sequence ID" value="SES97260.1"/>
    <property type="molecule type" value="Genomic_DNA"/>
</dbReference>
<dbReference type="Proteomes" id="UP000198612">
    <property type="component" value="Unassembled WGS sequence"/>
</dbReference>
<evidence type="ECO:0000313" key="6">
    <source>
        <dbReference type="EMBL" id="TDS29539.1"/>
    </source>
</evidence>
<evidence type="ECO:0000313" key="12">
    <source>
        <dbReference type="Proteomes" id="UP000295472"/>
    </source>
</evidence>
<dbReference type="EMBL" id="FNBJ01000014">
    <property type="protein sequence ID" value="SDF52599.1"/>
    <property type="molecule type" value="Genomic_DNA"/>
</dbReference>
<dbReference type="Proteomes" id="UP000247389">
    <property type="component" value="Unassembled WGS sequence"/>
</dbReference>
<dbReference type="EMBL" id="FMYT01000012">
    <property type="protein sequence ID" value="SDC70567.1"/>
    <property type="molecule type" value="Genomic_DNA"/>
</dbReference>
<gene>
    <name evidence="6" type="ORF">BY453_11726</name>
    <name evidence="7" type="ORF">C7954_11457</name>
    <name evidence="1" type="ORF">C8C78_12326</name>
    <name evidence="2" type="ORF">SAMN04488597_11227</name>
    <name evidence="3" type="ORF">SAMN04488598_11440</name>
    <name evidence="5" type="ORF">SAMN04515652_11440</name>
    <name evidence="4" type="ORF">SAMN04515654_11936</name>
</gene>
<dbReference type="STRING" id="54121.SAMN04515653_11945"/>
<evidence type="ECO:0000313" key="7">
    <source>
        <dbReference type="EMBL" id="TDX43762.1"/>
    </source>
</evidence>
<reference evidence="6 13" key="3">
    <citation type="submission" date="2019-03" db="EMBL/GenBank/DDBJ databases">
        <title>Deep subsurface shale carbon reservoir microbial communities from Ohio and West Virginia, USA.</title>
        <authorList>
            <person name="Wrighton K."/>
        </authorList>
    </citation>
    <scope>NUCLEOTIDE SEQUENCE [LARGE SCALE GENOMIC DNA]</scope>
    <source>
        <strain evidence="6 13">UTICA-S4D12</strain>
    </source>
</reference>
<dbReference type="Proteomes" id="UP000295472">
    <property type="component" value="Unassembled WGS sequence"/>
</dbReference>
<evidence type="ECO:0000313" key="4">
    <source>
        <dbReference type="EMBL" id="SDI91041.1"/>
    </source>
</evidence>
<dbReference type="Proteomes" id="UP000198945">
    <property type="component" value="Unassembled WGS sequence"/>
</dbReference>
<dbReference type="OrthoDB" id="9859469at2"/>
<protein>
    <submittedName>
        <fullName evidence="2">Uncharacterized protein</fullName>
    </submittedName>
</protein>
<evidence type="ECO:0000313" key="1">
    <source>
        <dbReference type="EMBL" id="PXV63485.1"/>
    </source>
</evidence>
<dbReference type="Proteomes" id="UP000199519">
    <property type="component" value="Unassembled WGS sequence"/>
</dbReference>
<evidence type="ECO:0000313" key="2">
    <source>
        <dbReference type="EMBL" id="SDC70567.1"/>
    </source>
</evidence>
<evidence type="ECO:0000313" key="10">
    <source>
        <dbReference type="Proteomes" id="UP000199519"/>
    </source>
</evidence>
<accession>A0A1G6NTI0</accession>
<dbReference type="GeneID" id="57014130"/>
<evidence type="ECO:0000313" key="13">
    <source>
        <dbReference type="Proteomes" id="UP000295758"/>
    </source>
</evidence>
<name>A0A1G6NTI0_9FIRM</name>
<dbReference type="EMBL" id="FNEH01000019">
    <property type="protein sequence ID" value="SDI91041.1"/>
    <property type="molecule type" value="Genomic_DNA"/>
</dbReference>
<dbReference type="RefSeq" id="WP_158531721.1">
    <property type="nucleotide sequence ID" value="NZ_FMYT01000012.1"/>
</dbReference>
<dbReference type="EMBL" id="SOAA01000017">
    <property type="protein sequence ID" value="TDS29539.1"/>
    <property type="molecule type" value="Genomic_DNA"/>
</dbReference>
<keyword evidence="10" id="KW-1185">Reference proteome</keyword>